<dbReference type="RefSeq" id="WP_083623848.1">
    <property type="nucleotide sequence ID" value="NZ_LR735026.1"/>
</dbReference>
<accession>A0A7Z9DWJ8</accession>
<comment type="caution">
    <text evidence="2">The sequence shown here is derived from an EMBL/GenBank/DDBJ whole genome shotgun (WGS) entry which is preliminary data.</text>
</comment>
<dbReference type="Proteomes" id="UP000182190">
    <property type="component" value="Unassembled WGS sequence"/>
</dbReference>
<gene>
    <name evidence="2" type="ORF">PL9631_1060113</name>
</gene>
<reference evidence="2" key="1">
    <citation type="submission" date="2019-10" db="EMBL/GenBank/DDBJ databases">
        <authorList>
            <consortium name="Genoscope - CEA"/>
            <person name="William W."/>
        </authorList>
    </citation>
    <scope>NUCLEOTIDE SEQUENCE [LARGE SCALE GENOMIC DNA]</scope>
    <source>
        <strain evidence="2">BBR_PRJEB10994</strain>
    </source>
</reference>
<keyword evidence="1" id="KW-1133">Transmembrane helix</keyword>
<proteinExistence type="predicted"/>
<dbReference type="AlphaFoldDB" id="A0A7Z9DWJ8"/>
<sequence>MVGTPKSMVLLLGSCVAAIASVGSVFELSSGDPQLGGLTTSVILALSIPLGIFLFFAAVKDAQMNQE</sequence>
<dbReference type="EMBL" id="CZCS02000009">
    <property type="protein sequence ID" value="VXD12587.1"/>
    <property type="molecule type" value="Genomic_DNA"/>
</dbReference>
<feature type="transmembrane region" description="Helical" evidence="1">
    <location>
        <begin position="35"/>
        <end position="59"/>
    </location>
</feature>
<evidence type="ECO:0000313" key="3">
    <source>
        <dbReference type="Proteomes" id="UP000182190"/>
    </source>
</evidence>
<organism evidence="2 3">
    <name type="scientific">Planktothrix paucivesiculata PCC 9631</name>
    <dbReference type="NCBI Taxonomy" id="671071"/>
    <lineage>
        <taxon>Bacteria</taxon>
        <taxon>Bacillati</taxon>
        <taxon>Cyanobacteriota</taxon>
        <taxon>Cyanophyceae</taxon>
        <taxon>Oscillatoriophycideae</taxon>
        <taxon>Oscillatoriales</taxon>
        <taxon>Microcoleaceae</taxon>
        <taxon>Planktothrix</taxon>
    </lineage>
</organism>
<dbReference type="OrthoDB" id="515719at2"/>
<evidence type="ECO:0000256" key="1">
    <source>
        <dbReference type="SAM" id="Phobius"/>
    </source>
</evidence>
<keyword evidence="3" id="KW-1185">Reference proteome</keyword>
<name>A0A7Z9DWJ8_9CYAN</name>
<protein>
    <submittedName>
        <fullName evidence="2">Uncharacterized protein</fullName>
    </submittedName>
</protein>
<keyword evidence="1" id="KW-0472">Membrane</keyword>
<keyword evidence="1" id="KW-0812">Transmembrane</keyword>
<evidence type="ECO:0000313" key="2">
    <source>
        <dbReference type="EMBL" id="VXD12587.1"/>
    </source>
</evidence>